<sequence length="255" mass="28750">MKYLVQSIARTDIGKVRKTNEDSFLTDSNDRIFIVADGMGGHEAGEVASALAVKAIAEYFEKQDEASRGIKALEKACREANSRIYLEAQNNSKWAGMGTTVTALLITDSTLWITHVGDSRAYKYSGGRLYKLTEDHSLVEEMLKDGRISPEEAQAHPQRNIITRALGTKEEIDIDLVEEQWAVEDLMILCTDGLTNLVSEQEIEKILQSLPPYPYQQNLLEKIADRMMELVLERGGHDNVTFLILWQDNNEGWTQ</sequence>
<dbReference type="Pfam" id="PF13672">
    <property type="entry name" value="PP2C_2"/>
    <property type="match status" value="1"/>
</dbReference>
<proteinExistence type="predicted"/>
<dbReference type="PROSITE" id="PS51746">
    <property type="entry name" value="PPM_2"/>
    <property type="match status" value="1"/>
</dbReference>
<dbReference type="PANTHER" id="PTHR47992">
    <property type="entry name" value="PROTEIN PHOSPHATASE"/>
    <property type="match status" value="1"/>
</dbReference>
<feature type="domain" description="PPM-type phosphatase" evidence="1">
    <location>
        <begin position="6"/>
        <end position="247"/>
    </location>
</feature>
<reference evidence="2 3" key="1">
    <citation type="submission" date="2019-10" db="EMBL/GenBank/DDBJ databases">
        <title>Whole-genome sequence of the extremophile Heliorestis acidaminivorans DSM 24790.</title>
        <authorList>
            <person name="Kyndt J.A."/>
            <person name="Meyer T.E."/>
        </authorList>
    </citation>
    <scope>NUCLEOTIDE SEQUENCE [LARGE SCALE GENOMIC DNA]</scope>
    <source>
        <strain evidence="2 3">DSM 24790</strain>
    </source>
</reference>
<evidence type="ECO:0000259" key="1">
    <source>
        <dbReference type="PROSITE" id="PS51746"/>
    </source>
</evidence>
<dbReference type="InterPro" id="IPR001932">
    <property type="entry name" value="PPM-type_phosphatase-like_dom"/>
</dbReference>
<dbReference type="SUPFAM" id="SSF81606">
    <property type="entry name" value="PP2C-like"/>
    <property type="match status" value="1"/>
</dbReference>
<gene>
    <name evidence="2" type="ORF">F9B85_01950</name>
</gene>
<dbReference type="OrthoDB" id="9801841at2"/>
<dbReference type="Proteomes" id="UP000468766">
    <property type="component" value="Unassembled WGS sequence"/>
</dbReference>
<keyword evidence="3" id="KW-1185">Reference proteome</keyword>
<protein>
    <submittedName>
        <fullName evidence="2">Stp1/IreP family PP2C-type Ser/Thr phosphatase</fullName>
    </submittedName>
</protein>
<comment type="caution">
    <text evidence="2">The sequence shown here is derived from an EMBL/GenBank/DDBJ whole genome shotgun (WGS) entry which is preliminary data.</text>
</comment>
<dbReference type="InterPro" id="IPR036457">
    <property type="entry name" value="PPM-type-like_dom_sf"/>
</dbReference>
<dbReference type="Gene3D" id="3.60.40.10">
    <property type="entry name" value="PPM-type phosphatase domain"/>
    <property type="match status" value="1"/>
</dbReference>
<dbReference type="SMART" id="SM00332">
    <property type="entry name" value="PP2Cc"/>
    <property type="match status" value="1"/>
</dbReference>
<evidence type="ECO:0000313" key="2">
    <source>
        <dbReference type="EMBL" id="KAB2954469.1"/>
    </source>
</evidence>
<name>A0A6I0EXG3_9FIRM</name>
<dbReference type="SMART" id="SM00331">
    <property type="entry name" value="PP2C_SIG"/>
    <property type="match status" value="1"/>
</dbReference>
<organism evidence="2 3">
    <name type="scientific">Heliorestis acidaminivorans</name>
    <dbReference type="NCBI Taxonomy" id="553427"/>
    <lineage>
        <taxon>Bacteria</taxon>
        <taxon>Bacillati</taxon>
        <taxon>Bacillota</taxon>
        <taxon>Clostridia</taxon>
        <taxon>Eubacteriales</taxon>
        <taxon>Heliobacteriaceae</taxon>
        <taxon>Heliorestis</taxon>
    </lineage>
</organism>
<dbReference type="RefSeq" id="WP_151617942.1">
    <property type="nucleotide sequence ID" value="NZ_WBXO01000001.1"/>
</dbReference>
<accession>A0A6I0EXG3</accession>
<dbReference type="EMBL" id="WBXO01000001">
    <property type="protein sequence ID" value="KAB2954469.1"/>
    <property type="molecule type" value="Genomic_DNA"/>
</dbReference>
<dbReference type="CDD" id="cd00143">
    <property type="entry name" value="PP2Cc"/>
    <property type="match status" value="1"/>
</dbReference>
<evidence type="ECO:0000313" key="3">
    <source>
        <dbReference type="Proteomes" id="UP000468766"/>
    </source>
</evidence>
<dbReference type="AlphaFoldDB" id="A0A6I0EXG3"/>
<dbReference type="GO" id="GO:0004722">
    <property type="term" value="F:protein serine/threonine phosphatase activity"/>
    <property type="evidence" value="ECO:0007669"/>
    <property type="project" value="InterPro"/>
</dbReference>
<dbReference type="InterPro" id="IPR015655">
    <property type="entry name" value="PP2C"/>
</dbReference>
<dbReference type="NCBIfam" id="NF033484">
    <property type="entry name" value="Stp1_PP2C_phos"/>
    <property type="match status" value="1"/>
</dbReference>